<reference evidence="7" key="1">
    <citation type="submission" date="2017-02" db="EMBL/GenBank/DDBJ databases">
        <authorList>
            <person name="Daims H."/>
        </authorList>
    </citation>
    <scope>NUCLEOTIDE SEQUENCE [LARGE SCALE GENOMIC DNA]</scope>
</reference>
<organism evidence="6 7">
    <name type="scientific">Crenothrix polyspora</name>
    <dbReference type="NCBI Taxonomy" id="360316"/>
    <lineage>
        <taxon>Bacteria</taxon>
        <taxon>Pseudomonadati</taxon>
        <taxon>Pseudomonadota</taxon>
        <taxon>Gammaproteobacteria</taxon>
        <taxon>Methylococcales</taxon>
        <taxon>Crenotrichaceae</taxon>
        <taxon>Crenothrix</taxon>
    </lineage>
</organism>
<dbReference type="Gene3D" id="3.20.20.70">
    <property type="entry name" value="Aldolase class I"/>
    <property type="match status" value="1"/>
</dbReference>
<evidence type="ECO:0000313" key="6">
    <source>
        <dbReference type="EMBL" id="SJM90282.1"/>
    </source>
</evidence>
<name>A0A1R4H206_9GAMM</name>
<keyword evidence="7" id="KW-1185">Reference proteome</keyword>
<evidence type="ECO:0000256" key="3">
    <source>
        <dbReference type="ARBA" id="ARBA00023102"/>
    </source>
</evidence>
<dbReference type="GO" id="GO:0005737">
    <property type="term" value="C:cytoplasm"/>
    <property type="evidence" value="ECO:0007669"/>
    <property type="project" value="TreeGrafter"/>
</dbReference>
<dbReference type="InterPro" id="IPR013785">
    <property type="entry name" value="Aldolase_TIM"/>
</dbReference>
<comment type="pathway">
    <text evidence="4">Amino-acid biosynthesis.</text>
</comment>
<dbReference type="InterPro" id="IPR011060">
    <property type="entry name" value="RibuloseP-bd_barrel"/>
</dbReference>
<dbReference type="Pfam" id="PF00977">
    <property type="entry name" value="His_biosynth"/>
    <property type="match status" value="1"/>
</dbReference>
<dbReference type="Proteomes" id="UP000195667">
    <property type="component" value="Unassembled WGS sequence"/>
</dbReference>
<dbReference type="InterPro" id="IPR044524">
    <property type="entry name" value="Isoase_HisA-like"/>
</dbReference>
<evidence type="ECO:0000313" key="7">
    <source>
        <dbReference type="Proteomes" id="UP000195667"/>
    </source>
</evidence>
<dbReference type="GO" id="GO:0000162">
    <property type="term" value="P:L-tryptophan biosynthetic process"/>
    <property type="evidence" value="ECO:0007669"/>
    <property type="project" value="TreeGrafter"/>
</dbReference>
<gene>
    <name evidence="6" type="ORF">CRENPOLYSF1_140029</name>
</gene>
<evidence type="ECO:0000256" key="1">
    <source>
        <dbReference type="ARBA" id="ARBA00009667"/>
    </source>
</evidence>
<dbReference type="PANTHER" id="PTHR43090">
    <property type="entry name" value="1-(5-PHOSPHORIBOSYL)-5-[(5-PHOSPHORIBOSYLAMINO)METHYLIDENEAMINO] IMIDAZOLE-4-CARBOXAMIDE ISOMERASE"/>
    <property type="match status" value="1"/>
</dbReference>
<comment type="similarity">
    <text evidence="1 5">Belongs to the HisA/HisF family.</text>
</comment>
<dbReference type="InterPro" id="IPR006062">
    <property type="entry name" value="His_biosynth"/>
</dbReference>
<dbReference type="PANTHER" id="PTHR43090:SF2">
    <property type="entry name" value="1-(5-PHOSPHORIBOSYL)-5-[(5-PHOSPHORIBOSYLAMINO)METHYLIDENEAMINO] IMIDAZOLE-4-CARBOXAMIDE ISOMERASE"/>
    <property type="match status" value="1"/>
</dbReference>
<keyword evidence="3 5" id="KW-0368">Histidine biosynthesis</keyword>
<evidence type="ECO:0000256" key="4">
    <source>
        <dbReference type="ARBA" id="ARBA00029440"/>
    </source>
</evidence>
<sequence length="250" mass="27812">MRVSTKLFIIVKIIPVIDLKNGVVVHARQGQRTHYQPIQSALCSSANIDQVIQAFLSLYAFDSFYIADLDALTGQGEHDNIINALLCCYPQIEFWVDQGYRPQAKPISPLKNHMPVLGSESYCDDTVAELKAFKRRFVLSLDYKNDAILGAKSLLDNTNLWPMDIIIMTLDQVGSAKGPDFDKLSRFCQQYPEKNFIAAGGVRNSEDLRALQAMGIKRVLLASALHSGAVAATDIAYFSGKKIPRKRGIF</sequence>
<evidence type="ECO:0000256" key="2">
    <source>
        <dbReference type="ARBA" id="ARBA00022605"/>
    </source>
</evidence>
<dbReference type="SUPFAM" id="SSF51366">
    <property type="entry name" value="Ribulose-phoshate binding barrel"/>
    <property type="match status" value="1"/>
</dbReference>
<accession>A0A1R4H206</accession>
<dbReference type="CDD" id="cd04723">
    <property type="entry name" value="HisA_HisF"/>
    <property type="match status" value="1"/>
</dbReference>
<evidence type="ECO:0000256" key="5">
    <source>
        <dbReference type="RuleBase" id="RU003657"/>
    </source>
</evidence>
<keyword evidence="2 5" id="KW-0028">Amino-acid biosynthesis</keyword>
<dbReference type="RefSeq" id="WP_245807867.1">
    <property type="nucleotide sequence ID" value="NZ_FUKI01000046.1"/>
</dbReference>
<protein>
    <submittedName>
        <fullName evidence="6">Histidine biosynthesis protein</fullName>
    </submittedName>
</protein>
<dbReference type="EMBL" id="FUKI01000046">
    <property type="protein sequence ID" value="SJM90282.1"/>
    <property type="molecule type" value="Genomic_DNA"/>
</dbReference>
<dbReference type="GO" id="GO:0003949">
    <property type="term" value="F:1-(5-phosphoribosyl)-5-[(5-phosphoribosylamino)methylideneamino]imidazole-4-carboxamide isomerase activity"/>
    <property type="evidence" value="ECO:0007669"/>
    <property type="project" value="InterPro"/>
</dbReference>
<dbReference type="GO" id="GO:0000105">
    <property type="term" value="P:L-histidine biosynthetic process"/>
    <property type="evidence" value="ECO:0007669"/>
    <property type="project" value="UniProtKB-KW"/>
</dbReference>
<dbReference type="AlphaFoldDB" id="A0A1R4H206"/>
<proteinExistence type="inferred from homology"/>